<dbReference type="GO" id="GO:0008757">
    <property type="term" value="F:S-adenosylmethionine-dependent methyltransferase activity"/>
    <property type="evidence" value="ECO:0007669"/>
    <property type="project" value="InterPro"/>
</dbReference>
<dbReference type="Proteomes" id="UP000824238">
    <property type="component" value="Unassembled WGS sequence"/>
</dbReference>
<organism evidence="2 3">
    <name type="scientific">Candidatus Scatomorpha intestinigallinarum</name>
    <dbReference type="NCBI Taxonomy" id="2840923"/>
    <lineage>
        <taxon>Bacteria</taxon>
        <taxon>Bacillati</taxon>
        <taxon>Bacillota</taxon>
        <taxon>Clostridia</taxon>
        <taxon>Eubacteriales</taxon>
        <taxon>Candidatus Scatomorpha</taxon>
    </lineage>
</organism>
<reference evidence="2" key="2">
    <citation type="journal article" date="2021" name="PeerJ">
        <title>Extensive microbial diversity within the chicken gut microbiome revealed by metagenomics and culture.</title>
        <authorList>
            <person name="Gilroy R."/>
            <person name="Ravi A."/>
            <person name="Getino M."/>
            <person name="Pursley I."/>
            <person name="Horton D.L."/>
            <person name="Alikhan N.F."/>
            <person name="Baker D."/>
            <person name="Gharbi K."/>
            <person name="Hall N."/>
            <person name="Watson M."/>
            <person name="Adriaenssens E.M."/>
            <person name="Foster-Nyarko E."/>
            <person name="Jarju S."/>
            <person name="Secka A."/>
            <person name="Antonio M."/>
            <person name="Oren A."/>
            <person name="Chaudhuri R.R."/>
            <person name="La Ragione R."/>
            <person name="Hildebrand F."/>
            <person name="Pallen M.J."/>
        </authorList>
    </citation>
    <scope>NUCLEOTIDE SEQUENCE</scope>
    <source>
        <strain evidence="2">ChiGjej3B3-7149</strain>
    </source>
</reference>
<sequence>MTARHPGGEAAALRLVEMAGITPPCRLIDLGAGAGGSVRLLRSLGFEALGIDLLPGEGVERGDVLAPPFPPGSFDAALCECAFFLSGAPERALREAARLLRPGGALLFSDVCPGGEPWLRRAAERAGFRVGAVEDITDEWQRYYISALWRGEAEYPPEGAKNCRYLHAVLRKGNTA</sequence>
<gene>
    <name evidence="2" type="ORF">IAD36_10400</name>
</gene>
<comment type="caution">
    <text evidence="2">The sequence shown here is derived from an EMBL/GenBank/DDBJ whole genome shotgun (WGS) entry which is preliminary data.</text>
</comment>
<reference evidence="2" key="1">
    <citation type="submission" date="2020-10" db="EMBL/GenBank/DDBJ databases">
        <authorList>
            <person name="Gilroy R."/>
        </authorList>
    </citation>
    <scope>NUCLEOTIDE SEQUENCE</scope>
    <source>
        <strain evidence="2">ChiGjej3B3-7149</strain>
    </source>
</reference>
<dbReference type="InterPro" id="IPR013216">
    <property type="entry name" value="Methyltransf_11"/>
</dbReference>
<dbReference type="Pfam" id="PF08241">
    <property type="entry name" value="Methyltransf_11"/>
    <property type="match status" value="1"/>
</dbReference>
<dbReference type="InterPro" id="IPR050508">
    <property type="entry name" value="Methyltransf_Superfamily"/>
</dbReference>
<dbReference type="EMBL" id="DVHH01000251">
    <property type="protein sequence ID" value="HIR55989.1"/>
    <property type="molecule type" value="Genomic_DNA"/>
</dbReference>
<accession>A0A9D1J0H9</accession>
<dbReference type="GO" id="GO:0032259">
    <property type="term" value="P:methylation"/>
    <property type="evidence" value="ECO:0007669"/>
    <property type="project" value="UniProtKB-KW"/>
</dbReference>
<dbReference type="Gene3D" id="3.40.50.150">
    <property type="entry name" value="Vaccinia Virus protein VP39"/>
    <property type="match status" value="1"/>
</dbReference>
<keyword evidence="2" id="KW-0489">Methyltransferase</keyword>
<keyword evidence="2" id="KW-0808">Transferase</keyword>
<evidence type="ECO:0000259" key="1">
    <source>
        <dbReference type="Pfam" id="PF08241"/>
    </source>
</evidence>
<dbReference type="CDD" id="cd02440">
    <property type="entry name" value="AdoMet_MTases"/>
    <property type="match status" value="1"/>
</dbReference>
<dbReference type="SUPFAM" id="SSF53335">
    <property type="entry name" value="S-adenosyl-L-methionine-dependent methyltransferases"/>
    <property type="match status" value="1"/>
</dbReference>
<protein>
    <submittedName>
        <fullName evidence="2">Class I SAM-dependent methyltransferase</fullName>
    </submittedName>
</protein>
<proteinExistence type="predicted"/>
<dbReference type="PANTHER" id="PTHR42912">
    <property type="entry name" value="METHYLTRANSFERASE"/>
    <property type="match status" value="1"/>
</dbReference>
<evidence type="ECO:0000313" key="2">
    <source>
        <dbReference type="EMBL" id="HIR55989.1"/>
    </source>
</evidence>
<dbReference type="AlphaFoldDB" id="A0A9D1J0H9"/>
<feature type="domain" description="Methyltransferase type 11" evidence="1">
    <location>
        <begin position="29"/>
        <end position="108"/>
    </location>
</feature>
<evidence type="ECO:0000313" key="3">
    <source>
        <dbReference type="Proteomes" id="UP000824238"/>
    </source>
</evidence>
<name>A0A9D1J0H9_9FIRM</name>
<dbReference type="InterPro" id="IPR029063">
    <property type="entry name" value="SAM-dependent_MTases_sf"/>
</dbReference>